<dbReference type="AlphaFoldDB" id="A0A1I5YX06"/>
<dbReference type="EMBL" id="FOXH01000022">
    <property type="protein sequence ID" value="SFQ48759.1"/>
    <property type="molecule type" value="Genomic_DNA"/>
</dbReference>
<feature type="transmembrane region" description="Helical" evidence="6">
    <location>
        <begin position="23"/>
        <end position="43"/>
    </location>
</feature>
<dbReference type="Proteomes" id="UP000199306">
    <property type="component" value="Unassembled WGS sequence"/>
</dbReference>
<feature type="transmembrane region" description="Helical" evidence="6">
    <location>
        <begin position="55"/>
        <end position="73"/>
    </location>
</feature>
<keyword evidence="4 6" id="KW-1133">Transmembrane helix</keyword>
<evidence type="ECO:0000313" key="8">
    <source>
        <dbReference type="EMBL" id="SFQ48759.1"/>
    </source>
</evidence>
<feature type="transmembrane region" description="Helical" evidence="6">
    <location>
        <begin position="165"/>
        <end position="185"/>
    </location>
</feature>
<accession>A0A1I5YX06</accession>
<evidence type="ECO:0000256" key="2">
    <source>
        <dbReference type="ARBA" id="ARBA00007362"/>
    </source>
</evidence>
<dbReference type="PANTHER" id="PTHR32322">
    <property type="entry name" value="INNER MEMBRANE TRANSPORTER"/>
    <property type="match status" value="1"/>
</dbReference>
<dbReference type="OrthoDB" id="1117213at2"/>
<evidence type="ECO:0000256" key="3">
    <source>
        <dbReference type="ARBA" id="ARBA00022692"/>
    </source>
</evidence>
<keyword evidence="9" id="KW-1185">Reference proteome</keyword>
<sequence>MSQTNTASASIIEQPSKTASSNLANWILLGVLALIWGSSFILVKKSLVLFDVLQVGSLRIFSAFLFFVPVFIYRFSKIPREKWGYFLLSGLLGNLFPALLFSYAGKHMDSAVSGALNSLTPLFTLLIGATVFGSIITRRQTLGIILGFMGSLFLIFVGAKNSVSLNGYAVFVVLATIMYGINLNVIKKNLGGYDPIMITTCIFMTIGPIAAMILFSGDFVEKVRNTNDLMPLVYGSLLGVMGSAIAMMLFNKLIQKTSAVLASSVTYLIPIVAILWGLLDSEAILFQHYLGMSIILIGVYLVNKK</sequence>
<comment type="subcellular location">
    <subcellularLocation>
        <location evidence="1">Membrane</location>
        <topology evidence="1">Multi-pass membrane protein</topology>
    </subcellularLocation>
</comment>
<evidence type="ECO:0000256" key="5">
    <source>
        <dbReference type="ARBA" id="ARBA00023136"/>
    </source>
</evidence>
<dbReference type="InterPro" id="IPR037185">
    <property type="entry name" value="EmrE-like"/>
</dbReference>
<name>A0A1I5YX06_9BACT</name>
<keyword evidence="5 6" id="KW-0472">Membrane</keyword>
<dbReference type="InterPro" id="IPR050638">
    <property type="entry name" value="AA-Vitamin_Transporters"/>
</dbReference>
<evidence type="ECO:0000256" key="6">
    <source>
        <dbReference type="SAM" id="Phobius"/>
    </source>
</evidence>
<gene>
    <name evidence="8" type="ORF">SAMN04515674_12244</name>
</gene>
<reference evidence="8 9" key="1">
    <citation type="submission" date="2016-10" db="EMBL/GenBank/DDBJ databases">
        <authorList>
            <person name="de Groot N.N."/>
        </authorList>
    </citation>
    <scope>NUCLEOTIDE SEQUENCE [LARGE SCALE GENOMIC DNA]</scope>
    <source>
        <strain evidence="9">E92,LMG 26720,CCM 7988</strain>
    </source>
</reference>
<feature type="transmembrane region" description="Helical" evidence="6">
    <location>
        <begin position="142"/>
        <end position="159"/>
    </location>
</feature>
<feature type="transmembrane region" description="Helical" evidence="6">
    <location>
        <begin position="259"/>
        <end position="279"/>
    </location>
</feature>
<feature type="transmembrane region" description="Helical" evidence="6">
    <location>
        <begin position="285"/>
        <end position="302"/>
    </location>
</feature>
<dbReference type="InterPro" id="IPR000620">
    <property type="entry name" value="EamA_dom"/>
</dbReference>
<feature type="transmembrane region" description="Helical" evidence="6">
    <location>
        <begin position="85"/>
        <end position="104"/>
    </location>
</feature>
<evidence type="ECO:0000259" key="7">
    <source>
        <dbReference type="Pfam" id="PF00892"/>
    </source>
</evidence>
<evidence type="ECO:0000256" key="1">
    <source>
        <dbReference type="ARBA" id="ARBA00004141"/>
    </source>
</evidence>
<evidence type="ECO:0000313" key="9">
    <source>
        <dbReference type="Proteomes" id="UP000199306"/>
    </source>
</evidence>
<dbReference type="RefSeq" id="WP_092019744.1">
    <property type="nucleotide sequence ID" value="NZ_FOXH01000022.1"/>
</dbReference>
<dbReference type="SUPFAM" id="SSF103481">
    <property type="entry name" value="Multidrug resistance efflux transporter EmrE"/>
    <property type="match status" value="2"/>
</dbReference>
<proteinExistence type="inferred from homology"/>
<dbReference type="PANTHER" id="PTHR32322:SF2">
    <property type="entry name" value="EAMA DOMAIN-CONTAINING PROTEIN"/>
    <property type="match status" value="1"/>
</dbReference>
<keyword evidence="3 6" id="KW-0812">Transmembrane</keyword>
<comment type="similarity">
    <text evidence="2">Belongs to the EamA transporter family.</text>
</comment>
<feature type="transmembrane region" description="Helical" evidence="6">
    <location>
        <begin position="197"/>
        <end position="217"/>
    </location>
</feature>
<evidence type="ECO:0000256" key="4">
    <source>
        <dbReference type="ARBA" id="ARBA00022989"/>
    </source>
</evidence>
<feature type="domain" description="EamA" evidence="7">
    <location>
        <begin position="169"/>
        <end position="303"/>
    </location>
</feature>
<dbReference type="GO" id="GO:0016020">
    <property type="term" value="C:membrane"/>
    <property type="evidence" value="ECO:0007669"/>
    <property type="project" value="UniProtKB-SubCell"/>
</dbReference>
<dbReference type="Pfam" id="PF00892">
    <property type="entry name" value="EamA"/>
    <property type="match status" value="2"/>
</dbReference>
<dbReference type="STRING" id="1079859.SAMN04515674_12244"/>
<protein>
    <submittedName>
        <fullName evidence="8">Permease of the drug/metabolite transporter (DMT) superfamily</fullName>
    </submittedName>
</protein>
<organism evidence="8 9">
    <name type="scientific">Pseudarcicella hirudinis</name>
    <dbReference type="NCBI Taxonomy" id="1079859"/>
    <lineage>
        <taxon>Bacteria</taxon>
        <taxon>Pseudomonadati</taxon>
        <taxon>Bacteroidota</taxon>
        <taxon>Cytophagia</taxon>
        <taxon>Cytophagales</taxon>
        <taxon>Flectobacillaceae</taxon>
        <taxon>Pseudarcicella</taxon>
    </lineage>
</organism>
<feature type="transmembrane region" description="Helical" evidence="6">
    <location>
        <begin position="229"/>
        <end position="250"/>
    </location>
</feature>
<feature type="transmembrane region" description="Helical" evidence="6">
    <location>
        <begin position="116"/>
        <end position="135"/>
    </location>
</feature>
<feature type="domain" description="EamA" evidence="7">
    <location>
        <begin position="26"/>
        <end position="155"/>
    </location>
</feature>